<reference evidence="2 3" key="1">
    <citation type="submission" date="2016-10" db="EMBL/GenBank/DDBJ databases">
        <authorList>
            <person name="de Groot N.N."/>
        </authorList>
    </citation>
    <scope>NUCLEOTIDE SEQUENCE [LARGE SCALE GENOMIC DNA]</scope>
    <source>
        <strain evidence="2 3">DSM 23031</strain>
    </source>
</reference>
<dbReference type="Proteomes" id="UP000198561">
    <property type="component" value="Unassembled WGS sequence"/>
</dbReference>
<organism evidence="2 3">
    <name type="scientific">Chryseobacterium culicis</name>
    <dbReference type="NCBI Taxonomy" id="680127"/>
    <lineage>
        <taxon>Bacteria</taxon>
        <taxon>Pseudomonadati</taxon>
        <taxon>Bacteroidota</taxon>
        <taxon>Flavobacteriia</taxon>
        <taxon>Flavobacteriales</taxon>
        <taxon>Weeksellaceae</taxon>
        <taxon>Chryseobacterium group</taxon>
        <taxon>Chryseobacterium</taxon>
    </lineage>
</organism>
<dbReference type="STRING" id="680127.SAMN05421593_2569"/>
<dbReference type="RefSeq" id="WP_089692660.1">
    <property type="nucleotide sequence ID" value="NZ_DALZIY010000003.1"/>
</dbReference>
<feature type="signal peptide" evidence="1">
    <location>
        <begin position="1"/>
        <end position="20"/>
    </location>
</feature>
<gene>
    <name evidence="2" type="ORF">SAMN05421593_2569</name>
</gene>
<dbReference type="AlphaFoldDB" id="A0A1H6HFE5"/>
<accession>A0A1H6HFE5</accession>
<dbReference type="OrthoDB" id="1377352at2"/>
<dbReference type="EMBL" id="FNWQ01000003">
    <property type="protein sequence ID" value="SEH34491.1"/>
    <property type="molecule type" value="Genomic_DNA"/>
</dbReference>
<evidence type="ECO:0000256" key="1">
    <source>
        <dbReference type="SAM" id="SignalP"/>
    </source>
</evidence>
<keyword evidence="1" id="KW-0732">Signal</keyword>
<evidence type="ECO:0000313" key="3">
    <source>
        <dbReference type="Proteomes" id="UP000198561"/>
    </source>
</evidence>
<protein>
    <submittedName>
        <fullName evidence="2">Uncharacterized protein</fullName>
    </submittedName>
</protein>
<feature type="chain" id="PRO_5011679765" evidence="1">
    <location>
        <begin position="21"/>
        <end position="224"/>
    </location>
</feature>
<proteinExistence type="predicted"/>
<name>A0A1H6HFE5_CHRCI</name>
<sequence>MNTKNLLAAVMLLFSVLYSSQNGGIGINTSSPQGALDVVSSTGSFIPPRMTTPQRDALVSPPAGAVIYNTTNAVLEFNYGTPAAPLWKTPVTTTVASSYIVLAGGTSDAVSATFGDGTNNGAGYFQFTVTLPSASKCKFDLYPSVWSSAATGLGTRLFIDNLTTPVASVGTAAASASGIHSIVPYSYVTSSTLGAGGHTIRVQAGTTSKIDTNDRITYSYLCWN</sequence>
<evidence type="ECO:0000313" key="2">
    <source>
        <dbReference type="EMBL" id="SEH34491.1"/>
    </source>
</evidence>